<name>A0ABX2QHX9_9HYPH</name>
<sequence length="59" mass="6562">MENLFDWPIAAQREGLGAMDNLEYLSGPTISQLRRQIELAALIASMNSFHEKVPSTGSR</sequence>
<keyword evidence="2" id="KW-1185">Reference proteome</keyword>
<reference evidence="1 2" key="1">
    <citation type="submission" date="2020-06" db="EMBL/GenBank/DDBJ databases">
        <title>Rhizobium sp.nov. isolated from the tomato plant.</title>
        <authorList>
            <person name="Thin K.K."/>
            <person name="Zhang X."/>
            <person name="He S."/>
        </authorList>
    </citation>
    <scope>NUCLEOTIDE SEQUENCE [LARGE SCALE GENOMIC DNA]</scope>
    <source>
        <strain evidence="1 2">DBTS2</strain>
    </source>
</reference>
<comment type="caution">
    <text evidence="1">The sequence shown here is derived from an EMBL/GenBank/DDBJ whole genome shotgun (WGS) entry which is preliminary data.</text>
</comment>
<dbReference type="Proteomes" id="UP000659172">
    <property type="component" value="Unassembled WGS sequence"/>
</dbReference>
<evidence type="ECO:0000313" key="1">
    <source>
        <dbReference type="EMBL" id="NVP56208.1"/>
    </source>
</evidence>
<accession>A0ABX2QHX9</accession>
<proteinExistence type="predicted"/>
<dbReference type="RefSeq" id="WP_176950187.1">
    <property type="nucleotide sequence ID" value="NZ_JABXYK010000007.1"/>
</dbReference>
<protein>
    <submittedName>
        <fullName evidence="1">Uncharacterized protein</fullName>
    </submittedName>
</protein>
<evidence type="ECO:0000313" key="2">
    <source>
        <dbReference type="Proteomes" id="UP000659172"/>
    </source>
</evidence>
<organism evidence="1 2">
    <name type="scientific">Mycoplana rhizolycopersici</name>
    <dbReference type="NCBI Taxonomy" id="2746702"/>
    <lineage>
        <taxon>Bacteria</taxon>
        <taxon>Pseudomonadati</taxon>
        <taxon>Pseudomonadota</taxon>
        <taxon>Alphaproteobacteria</taxon>
        <taxon>Hyphomicrobiales</taxon>
        <taxon>Rhizobiaceae</taxon>
        <taxon>Mycoplana</taxon>
    </lineage>
</organism>
<gene>
    <name evidence="1" type="ORF">HV823_13190</name>
</gene>
<dbReference type="EMBL" id="JABXYK010000007">
    <property type="protein sequence ID" value="NVP56208.1"/>
    <property type="molecule type" value="Genomic_DNA"/>
</dbReference>